<organism evidence="1 2">
    <name type="scientific">Chitinophaga qingshengii</name>
    <dbReference type="NCBI Taxonomy" id="1569794"/>
    <lineage>
        <taxon>Bacteria</taxon>
        <taxon>Pseudomonadati</taxon>
        <taxon>Bacteroidota</taxon>
        <taxon>Chitinophagia</taxon>
        <taxon>Chitinophagales</taxon>
        <taxon>Chitinophagaceae</taxon>
        <taxon>Chitinophaga</taxon>
    </lineage>
</organism>
<accession>A0ABR7TJH8</accession>
<sequence>MNPPVVAKDFEKFDSVLFSRWYEFNGQGQLVKGVDYNKRYRLHLEEDVC</sequence>
<dbReference type="RefSeq" id="WP_188086358.1">
    <property type="nucleotide sequence ID" value="NZ_JACVFC010000001.1"/>
</dbReference>
<proteinExistence type="predicted"/>
<gene>
    <name evidence="1" type="ORF">ICL07_02445</name>
</gene>
<dbReference type="EMBL" id="JACVFC010000001">
    <property type="protein sequence ID" value="MBC9929214.1"/>
    <property type="molecule type" value="Genomic_DNA"/>
</dbReference>
<keyword evidence="2" id="KW-1185">Reference proteome</keyword>
<protein>
    <submittedName>
        <fullName evidence="1">Uncharacterized protein</fullName>
    </submittedName>
</protein>
<comment type="caution">
    <text evidence="1">The sequence shown here is derived from an EMBL/GenBank/DDBJ whole genome shotgun (WGS) entry which is preliminary data.</text>
</comment>
<evidence type="ECO:0000313" key="2">
    <source>
        <dbReference type="Proteomes" id="UP000659124"/>
    </source>
</evidence>
<dbReference type="Proteomes" id="UP000659124">
    <property type="component" value="Unassembled WGS sequence"/>
</dbReference>
<reference evidence="1 2" key="1">
    <citation type="submission" date="2020-09" db="EMBL/GenBank/DDBJ databases">
        <title>Genome sequences of type strains of Chitinophaga qingshengii and Chitinophaga varians.</title>
        <authorList>
            <person name="Kittiwongwattana C."/>
        </authorList>
    </citation>
    <scope>NUCLEOTIDE SEQUENCE [LARGE SCALE GENOMIC DNA]</scope>
    <source>
        <strain evidence="1 2">JCM 30026</strain>
    </source>
</reference>
<name>A0ABR7TJH8_9BACT</name>
<evidence type="ECO:0000313" key="1">
    <source>
        <dbReference type="EMBL" id="MBC9929214.1"/>
    </source>
</evidence>